<organism evidence="3 4">
    <name type="scientific">Halalkalibacter suaedae</name>
    <dbReference type="NCBI Taxonomy" id="2822140"/>
    <lineage>
        <taxon>Bacteria</taxon>
        <taxon>Bacillati</taxon>
        <taxon>Bacillota</taxon>
        <taxon>Bacilli</taxon>
        <taxon>Bacillales</taxon>
        <taxon>Bacillaceae</taxon>
        <taxon>Halalkalibacter</taxon>
    </lineage>
</organism>
<dbReference type="Gene3D" id="3.90.550.10">
    <property type="entry name" value="Spore Coat Polysaccharide Biosynthesis Protein SpsA, Chain A"/>
    <property type="match status" value="1"/>
</dbReference>
<sequence>MDKTNENPLVSIITPVYKAELYIEGMIESVQAQTYENWELIMVDDKSPDRSSQIIKKYAAEDNRIRLISLNENSGAAIARNTAIENSNGKYIAFLDSDDQWLPAKLTKQIHFMETNHIDFSFTEYENMTVDGVRTGKVIHIPEVIDYEGLLRNTIIGCLTVMINREKVKDIKMVNMRTRQDFVLWLSILKRGYKAYGLQENLALYRKGANSISSNKLKAAKQNWYVYRKIEKLSLIKTVRCFLSYAMSSARKHI</sequence>
<evidence type="ECO:0000313" key="4">
    <source>
        <dbReference type="Proteomes" id="UP000678228"/>
    </source>
</evidence>
<accession>A0A940WQQ8</accession>
<dbReference type="GO" id="GO:0016758">
    <property type="term" value="F:hexosyltransferase activity"/>
    <property type="evidence" value="ECO:0007669"/>
    <property type="project" value="UniProtKB-ARBA"/>
</dbReference>
<evidence type="ECO:0000256" key="1">
    <source>
        <dbReference type="ARBA" id="ARBA00006739"/>
    </source>
</evidence>
<protein>
    <submittedName>
        <fullName evidence="3">Glycosyltransferase family 2 protein</fullName>
    </submittedName>
</protein>
<dbReference type="InterPro" id="IPR029044">
    <property type="entry name" value="Nucleotide-diphossugar_trans"/>
</dbReference>
<dbReference type="Proteomes" id="UP000678228">
    <property type="component" value="Unassembled WGS sequence"/>
</dbReference>
<dbReference type="CDD" id="cd00761">
    <property type="entry name" value="Glyco_tranf_GTA_type"/>
    <property type="match status" value="1"/>
</dbReference>
<dbReference type="PANTHER" id="PTHR22916">
    <property type="entry name" value="GLYCOSYLTRANSFERASE"/>
    <property type="match status" value="1"/>
</dbReference>
<dbReference type="EMBL" id="JAGKSQ010000001">
    <property type="protein sequence ID" value="MBP3950063.1"/>
    <property type="molecule type" value="Genomic_DNA"/>
</dbReference>
<dbReference type="PANTHER" id="PTHR22916:SF3">
    <property type="entry name" value="UDP-GLCNAC:BETAGAL BETA-1,3-N-ACETYLGLUCOSAMINYLTRANSFERASE-LIKE PROTEIN 1"/>
    <property type="match status" value="1"/>
</dbReference>
<gene>
    <name evidence="3" type="ORF">J7W16_02885</name>
</gene>
<name>A0A940WQQ8_9BACI</name>
<reference evidence="3" key="1">
    <citation type="submission" date="2021-03" db="EMBL/GenBank/DDBJ databases">
        <title>Bacillus suaedae sp. nov., isolated from Suaeda aralocaspica.</title>
        <authorList>
            <person name="Lei R.F.R."/>
        </authorList>
    </citation>
    <scope>NUCLEOTIDE SEQUENCE</scope>
    <source>
        <strain evidence="3">YZJH907-2</strain>
    </source>
</reference>
<dbReference type="RefSeq" id="WP_210595677.1">
    <property type="nucleotide sequence ID" value="NZ_JAGKSQ010000001.1"/>
</dbReference>
<dbReference type="FunFam" id="3.90.550.10:FF:000130">
    <property type="entry name" value="Family 2 glycosyl transferase"/>
    <property type="match status" value="1"/>
</dbReference>
<keyword evidence="4" id="KW-1185">Reference proteome</keyword>
<proteinExistence type="inferred from homology"/>
<dbReference type="Pfam" id="PF00535">
    <property type="entry name" value="Glycos_transf_2"/>
    <property type="match status" value="1"/>
</dbReference>
<comment type="similarity">
    <text evidence="1">Belongs to the glycosyltransferase 2 family.</text>
</comment>
<evidence type="ECO:0000313" key="3">
    <source>
        <dbReference type="EMBL" id="MBP3950063.1"/>
    </source>
</evidence>
<comment type="caution">
    <text evidence="3">The sequence shown here is derived from an EMBL/GenBank/DDBJ whole genome shotgun (WGS) entry which is preliminary data.</text>
</comment>
<feature type="domain" description="Glycosyltransferase 2-like" evidence="2">
    <location>
        <begin position="11"/>
        <end position="134"/>
    </location>
</feature>
<evidence type="ECO:0000259" key="2">
    <source>
        <dbReference type="Pfam" id="PF00535"/>
    </source>
</evidence>
<dbReference type="SUPFAM" id="SSF53448">
    <property type="entry name" value="Nucleotide-diphospho-sugar transferases"/>
    <property type="match status" value="1"/>
</dbReference>
<dbReference type="InterPro" id="IPR001173">
    <property type="entry name" value="Glyco_trans_2-like"/>
</dbReference>
<dbReference type="AlphaFoldDB" id="A0A940WQQ8"/>